<feature type="transmembrane region" description="Helical" evidence="7">
    <location>
        <begin position="131"/>
        <end position="154"/>
    </location>
</feature>
<dbReference type="Pfam" id="PF20684">
    <property type="entry name" value="Fung_rhodopsin"/>
    <property type="match status" value="1"/>
</dbReference>
<dbReference type="PANTHER" id="PTHR33048:SF47">
    <property type="entry name" value="INTEGRAL MEMBRANE PROTEIN-RELATED"/>
    <property type="match status" value="1"/>
</dbReference>
<evidence type="ECO:0000256" key="1">
    <source>
        <dbReference type="ARBA" id="ARBA00004141"/>
    </source>
</evidence>
<keyword evidence="2 7" id="KW-0812">Transmembrane</keyword>
<dbReference type="GO" id="GO:0016020">
    <property type="term" value="C:membrane"/>
    <property type="evidence" value="ECO:0007669"/>
    <property type="project" value="UniProtKB-SubCell"/>
</dbReference>
<keyword evidence="10" id="KW-1185">Reference proteome</keyword>
<evidence type="ECO:0000256" key="6">
    <source>
        <dbReference type="SAM" id="MobiDB-lite"/>
    </source>
</evidence>
<evidence type="ECO:0000259" key="8">
    <source>
        <dbReference type="Pfam" id="PF20684"/>
    </source>
</evidence>
<dbReference type="EMBL" id="KZ826345">
    <property type="protein sequence ID" value="PYI07023.1"/>
    <property type="molecule type" value="Genomic_DNA"/>
</dbReference>
<dbReference type="AlphaFoldDB" id="A0A319FI61"/>
<evidence type="ECO:0000256" key="4">
    <source>
        <dbReference type="ARBA" id="ARBA00023136"/>
    </source>
</evidence>
<feature type="region of interest" description="Disordered" evidence="6">
    <location>
        <begin position="283"/>
        <end position="328"/>
    </location>
</feature>
<evidence type="ECO:0000256" key="7">
    <source>
        <dbReference type="SAM" id="Phobius"/>
    </source>
</evidence>
<gene>
    <name evidence="9" type="ORF">BO78DRAFT_106158</name>
</gene>
<evidence type="ECO:0000313" key="10">
    <source>
        <dbReference type="Proteomes" id="UP000248423"/>
    </source>
</evidence>
<feature type="transmembrane region" description="Helical" evidence="7">
    <location>
        <begin position="49"/>
        <end position="69"/>
    </location>
</feature>
<dbReference type="Proteomes" id="UP000248423">
    <property type="component" value="Unassembled WGS sequence"/>
</dbReference>
<feature type="transmembrane region" description="Helical" evidence="7">
    <location>
        <begin position="210"/>
        <end position="231"/>
    </location>
</feature>
<feature type="domain" description="Rhodopsin" evidence="8">
    <location>
        <begin position="33"/>
        <end position="276"/>
    </location>
</feature>
<dbReference type="OrthoDB" id="3529975at2759"/>
<evidence type="ECO:0000313" key="9">
    <source>
        <dbReference type="EMBL" id="PYI07023.1"/>
    </source>
</evidence>
<feature type="transmembrane region" description="Helical" evidence="7">
    <location>
        <begin position="174"/>
        <end position="198"/>
    </location>
</feature>
<evidence type="ECO:0000256" key="2">
    <source>
        <dbReference type="ARBA" id="ARBA00022692"/>
    </source>
</evidence>
<sequence>MGLDVPAGTPDRGQGMAALLIVLLVLTTLMTTIRIASKLVTKQRWWWDDFFAILSLPTEIVMFGLLLAWKHIGLGLHMDLILATDPTLLITGGRYFYVATMFFDSSICLPKLSVIFFYARVFRANDRSLRIQLWALGLIVAGWLFSAYLVTIFQCHPVEKAWNTSMPGTCVNTYRWFLATAALSCVVDIWILLVPIPRVWGLQVSRRRRICLLIAFFLAYSVIVLSIGRLVATVQIVPRLTHDETWEMPVYMYWASLEASISIISVSTPNATALVKNLWHRKNRDSKKTTGQGSSRYGSVAARSRGHRPISGPNDHDSIDKLVTGGGDLEAVASGPGDHISETDIALGDIRVKTDIQVQRK</sequence>
<protein>
    <recommendedName>
        <fullName evidence="8">Rhodopsin domain-containing protein</fullName>
    </recommendedName>
</protein>
<organism evidence="9 10">
    <name type="scientific">Aspergillus sclerotiicarbonarius (strain CBS 121057 / IBT 28362)</name>
    <dbReference type="NCBI Taxonomy" id="1448318"/>
    <lineage>
        <taxon>Eukaryota</taxon>
        <taxon>Fungi</taxon>
        <taxon>Dikarya</taxon>
        <taxon>Ascomycota</taxon>
        <taxon>Pezizomycotina</taxon>
        <taxon>Eurotiomycetes</taxon>
        <taxon>Eurotiomycetidae</taxon>
        <taxon>Eurotiales</taxon>
        <taxon>Aspergillaceae</taxon>
        <taxon>Aspergillus</taxon>
        <taxon>Aspergillus subgen. Circumdati</taxon>
    </lineage>
</organism>
<reference evidence="9 10" key="1">
    <citation type="submission" date="2018-02" db="EMBL/GenBank/DDBJ databases">
        <title>The genomes of Aspergillus section Nigri reveals drivers in fungal speciation.</title>
        <authorList>
            <consortium name="DOE Joint Genome Institute"/>
            <person name="Vesth T.C."/>
            <person name="Nybo J."/>
            <person name="Theobald S."/>
            <person name="Brandl J."/>
            <person name="Frisvad J.C."/>
            <person name="Nielsen K.F."/>
            <person name="Lyhne E.K."/>
            <person name="Kogle M.E."/>
            <person name="Kuo A."/>
            <person name="Riley R."/>
            <person name="Clum A."/>
            <person name="Nolan M."/>
            <person name="Lipzen A."/>
            <person name="Salamov A."/>
            <person name="Henrissat B."/>
            <person name="Wiebenga A."/>
            <person name="De vries R.P."/>
            <person name="Grigoriev I.V."/>
            <person name="Mortensen U.H."/>
            <person name="Andersen M.R."/>
            <person name="Baker S.E."/>
        </authorList>
    </citation>
    <scope>NUCLEOTIDE SEQUENCE [LARGE SCALE GENOMIC DNA]</scope>
    <source>
        <strain evidence="9 10">CBS 121057</strain>
    </source>
</reference>
<name>A0A319FI61_ASPSB</name>
<comment type="similarity">
    <text evidence="5">Belongs to the SAT4 family.</text>
</comment>
<comment type="subcellular location">
    <subcellularLocation>
        <location evidence="1">Membrane</location>
        <topology evidence="1">Multi-pass membrane protein</topology>
    </subcellularLocation>
</comment>
<dbReference type="PANTHER" id="PTHR33048">
    <property type="entry name" value="PTH11-LIKE INTEGRAL MEMBRANE PROTEIN (AFU_ORTHOLOGUE AFUA_5G11245)"/>
    <property type="match status" value="1"/>
</dbReference>
<dbReference type="InterPro" id="IPR052337">
    <property type="entry name" value="SAT4-like"/>
</dbReference>
<accession>A0A319FI61</accession>
<evidence type="ECO:0000256" key="5">
    <source>
        <dbReference type="ARBA" id="ARBA00038359"/>
    </source>
</evidence>
<feature type="transmembrane region" description="Helical" evidence="7">
    <location>
        <begin position="16"/>
        <end position="37"/>
    </location>
</feature>
<feature type="transmembrane region" description="Helical" evidence="7">
    <location>
        <begin position="251"/>
        <end position="275"/>
    </location>
</feature>
<feature type="transmembrane region" description="Helical" evidence="7">
    <location>
        <begin position="95"/>
        <end position="119"/>
    </location>
</feature>
<proteinExistence type="inferred from homology"/>
<dbReference type="VEuPathDB" id="FungiDB:BO78DRAFT_106158"/>
<dbReference type="InterPro" id="IPR049326">
    <property type="entry name" value="Rhodopsin_dom_fungi"/>
</dbReference>
<keyword evidence="3 7" id="KW-1133">Transmembrane helix</keyword>
<keyword evidence="4 7" id="KW-0472">Membrane</keyword>
<evidence type="ECO:0000256" key="3">
    <source>
        <dbReference type="ARBA" id="ARBA00022989"/>
    </source>
</evidence>